<dbReference type="InterPro" id="IPR036890">
    <property type="entry name" value="HATPase_C_sf"/>
</dbReference>
<dbReference type="CDD" id="cd00130">
    <property type="entry name" value="PAS"/>
    <property type="match status" value="2"/>
</dbReference>
<dbReference type="PANTHER" id="PTHR43304">
    <property type="entry name" value="PHYTOCHROME-LIKE PROTEIN CPH1"/>
    <property type="match status" value="1"/>
</dbReference>
<comment type="caution">
    <text evidence="8">The sequence shown here is derived from an EMBL/GenBank/DDBJ whole genome shotgun (WGS) entry which is preliminary data.</text>
</comment>
<dbReference type="SUPFAM" id="SSF55785">
    <property type="entry name" value="PYP-like sensor domain (PAS domain)"/>
    <property type="match status" value="3"/>
</dbReference>
<evidence type="ECO:0000313" key="8">
    <source>
        <dbReference type="EMBL" id="MBC4016736.1"/>
    </source>
</evidence>
<evidence type="ECO:0000259" key="6">
    <source>
        <dbReference type="PROSITE" id="PS50112"/>
    </source>
</evidence>
<dbReference type="Pfam" id="PF08447">
    <property type="entry name" value="PAS_3"/>
    <property type="match status" value="2"/>
</dbReference>
<dbReference type="PANTHER" id="PTHR43304:SF1">
    <property type="entry name" value="PAC DOMAIN-CONTAINING PROTEIN"/>
    <property type="match status" value="1"/>
</dbReference>
<gene>
    <name evidence="8" type="ORF">H7965_15545</name>
</gene>
<dbReference type="Proteomes" id="UP000600101">
    <property type="component" value="Unassembled WGS sequence"/>
</dbReference>
<organism evidence="8 9">
    <name type="scientific">Siccirubricoccus deserti</name>
    <dbReference type="NCBI Taxonomy" id="2013562"/>
    <lineage>
        <taxon>Bacteria</taxon>
        <taxon>Pseudomonadati</taxon>
        <taxon>Pseudomonadota</taxon>
        <taxon>Alphaproteobacteria</taxon>
        <taxon>Acetobacterales</taxon>
        <taxon>Roseomonadaceae</taxon>
        <taxon>Siccirubricoccus</taxon>
    </lineage>
</organism>
<dbReference type="Pfam" id="PF08448">
    <property type="entry name" value="PAS_4"/>
    <property type="match status" value="1"/>
</dbReference>
<dbReference type="InterPro" id="IPR000014">
    <property type="entry name" value="PAS"/>
</dbReference>
<evidence type="ECO:0000256" key="2">
    <source>
        <dbReference type="ARBA" id="ARBA00012438"/>
    </source>
</evidence>
<evidence type="ECO:0000256" key="1">
    <source>
        <dbReference type="ARBA" id="ARBA00000085"/>
    </source>
</evidence>
<dbReference type="NCBIfam" id="TIGR00229">
    <property type="entry name" value="sensory_box"/>
    <property type="match status" value="2"/>
</dbReference>
<dbReference type="InterPro" id="IPR013656">
    <property type="entry name" value="PAS_4"/>
</dbReference>
<name>A0A9X0UEE9_9PROT</name>
<evidence type="ECO:0000313" key="9">
    <source>
        <dbReference type="Proteomes" id="UP000600101"/>
    </source>
</evidence>
<sequence>MLDIARPNPPVLEAIRGFAEESLAAVAVLQGAALRLTYCNPAFSAAAGRPAEALWHLPLAEAFPALLAGGQVGRLGALLAGGRCHQTARLLSCGPPGRLWDIEISPLRGLEGGGLLVQLREAPERPPEVAEARYRTLVDSVALVVWSATPDGRLLFPGDWAALTGQPAAEAAGWGWLAALHPEDREPVRRQWGQALRTGALYSVEYRIARPEGGWRWTVARGVPLRDAAGEIREWVGTNTDIEDRRRAEAALRASEARFRTLAEAMPHLVWQTDARGEPEYVNARWQTVTGRSLAETRDGGWLAALHPEDAVPLAAAWGRALAEGGECDADLRILCVTGEYRWHRLCAAPVHDAAGVLRHWVGTCSDIDARHQAEARLRHALEAQDALVREAEHRIRNSLQLVASLLRLQAGRVTEPAAREALEAATVRVQAVAEAHRALQLGPDLRSLRLADMLRELAAGATTHHPGADIRVEAPAGLILDADRAIPLALILSELVATALRPGTSGEAGAGEGAGSVRLTARVAEDALLLEVSGPGSSPLSGVDKGLGATVIRALAKQVGAGLTSGRGAGGRVWVALRLGLGD</sequence>
<dbReference type="PROSITE" id="PS50113">
    <property type="entry name" value="PAC"/>
    <property type="match status" value="2"/>
</dbReference>
<dbReference type="InterPro" id="IPR001610">
    <property type="entry name" value="PAC"/>
</dbReference>
<dbReference type="SMART" id="SM00091">
    <property type="entry name" value="PAS"/>
    <property type="match status" value="3"/>
</dbReference>
<keyword evidence="3" id="KW-0597">Phosphoprotein</keyword>
<evidence type="ECO:0000256" key="4">
    <source>
        <dbReference type="ARBA" id="ARBA00022679"/>
    </source>
</evidence>
<dbReference type="SUPFAM" id="SSF55874">
    <property type="entry name" value="ATPase domain of HSP90 chaperone/DNA topoisomerase II/histidine kinase"/>
    <property type="match status" value="1"/>
</dbReference>
<keyword evidence="5" id="KW-0418">Kinase</keyword>
<proteinExistence type="predicted"/>
<dbReference type="Gene3D" id="3.30.450.20">
    <property type="entry name" value="PAS domain"/>
    <property type="match status" value="3"/>
</dbReference>
<accession>A0A9X0UEE9</accession>
<dbReference type="Gene3D" id="3.30.565.10">
    <property type="entry name" value="Histidine kinase-like ATPase, C-terminal domain"/>
    <property type="match status" value="1"/>
</dbReference>
<dbReference type="InterPro" id="IPR000700">
    <property type="entry name" value="PAS-assoc_C"/>
</dbReference>
<protein>
    <recommendedName>
        <fullName evidence="2">histidine kinase</fullName>
        <ecNumber evidence="2">2.7.13.3</ecNumber>
    </recommendedName>
</protein>
<dbReference type="EC" id="2.7.13.3" evidence="2"/>
<reference evidence="8" key="1">
    <citation type="submission" date="2020-08" db="EMBL/GenBank/DDBJ databases">
        <authorList>
            <person name="Hu Y."/>
            <person name="Nguyen S.V."/>
            <person name="Li F."/>
            <person name="Fanning S."/>
        </authorList>
    </citation>
    <scope>NUCLEOTIDE SEQUENCE</scope>
    <source>
        <strain evidence="8">SYSU D8009</strain>
    </source>
</reference>
<comment type="catalytic activity">
    <reaction evidence="1">
        <text>ATP + protein L-histidine = ADP + protein N-phospho-L-histidine.</text>
        <dbReference type="EC" id="2.7.13.3"/>
    </reaction>
</comment>
<evidence type="ECO:0000259" key="7">
    <source>
        <dbReference type="PROSITE" id="PS50113"/>
    </source>
</evidence>
<evidence type="ECO:0000256" key="3">
    <source>
        <dbReference type="ARBA" id="ARBA00022553"/>
    </source>
</evidence>
<dbReference type="PROSITE" id="PS50112">
    <property type="entry name" value="PAS"/>
    <property type="match status" value="1"/>
</dbReference>
<dbReference type="InterPro" id="IPR013655">
    <property type="entry name" value="PAS_fold_3"/>
</dbReference>
<dbReference type="InterPro" id="IPR052162">
    <property type="entry name" value="Sensor_kinase/Photoreceptor"/>
</dbReference>
<dbReference type="FunFam" id="3.30.450.20:FF:000099">
    <property type="entry name" value="Sensory box sensor histidine kinase"/>
    <property type="match status" value="2"/>
</dbReference>
<dbReference type="GO" id="GO:0004673">
    <property type="term" value="F:protein histidine kinase activity"/>
    <property type="evidence" value="ECO:0007669"/>
    <property type="project" value="UniProtKB-EC"/>
</dbReference>
<evidence type="ECO:0000256" key="5">
    <source>
        <dbReference type="ARBA" id="ARBA00022777"/>
    </source>
</evidence>
<dbReference type="Pfam" id="PF07568">
    <property type="entry name" value="HisKA_2"/>
    <property type="match status" value="1"/>
</dbReference>
<dbReference type="InterPro" id="IPR035965">
    <property type="entry name" value="PAS-like_dom_sf"/>
</dbReference>
<feature type="domain" description="PAC" evidence="7">
    <location>
        <begin position="202"/>
        <end position="254"/>
    </location>
</feature>
<dbReference type="SMART" id="SM00086">
    <property type="entry name" value="PAC"/>
    <property type="match status" value="2"/>
</dbReference>
<dbReference type="AlphaFoldDB" id="A0A9X0UEE9"/>
<feature type="domain" description="PAC" evidence="7">
    <location>
        <begin position="328"/>
        <end position="380"/>
    </location>
</feature>
<dbReference type="InterPro" id="IPR011495">
    <property type="entry name" value="Sig_transdc_His_kin_sub2_dim/P"/>
</dbReference>
<keyword evidence="4" id="KW-0808">Transferase</keyword>
<feature type="domain" description="PAS" evidence="6">
    <location>
        <begin position="255"/>
        <end position="325"/>
    </location>
</feature>
<dbReference type="RefSeq" id="WP_186771503.1">
    <property type="nucleotide sequence ID" value="NZ_JACOMF010000018.1"/>
</dbReference>
<keyword evidence="9" id="KW-1185">Reference proteome</keyword>
<dbReference type="EMBL" id="JACOMF010000018">
    <property type="protein sequence ID" value="MBC4016736.1"/>
    <property type="molecule type" value="Genomic_DNA"/>
</dbReference>